<organism evidence="2 3">
    <name type="scientific">Parasitella parasitica</name>
    <dbReference type="NCBI Taxonomy" id="35722"/>
    <lineage>
        <taxon>Eukaryota</taxon>
        <taxon>Fungi</taxon>
        <taxon>Fungi incertae sedis</taxon>
        <taxon>Mucoromycota</taxon>
        <taxon>Mucoromycotina</taxon>
        <taxon>Mucoromycetes</taxon>
        <taxon>Mucorales</taxon>
        <taxon>Mucorineae</taxon>
        <taxon>Mucoraceae</taxon>
        <taxon>Parasitella</taxon>
    </lineage>
</organism>
<proteinExistence type="predicted"/>
<dbReference type="Proteomes" id="UP000054107">
    <property type="component" value="Unassembled WGS sequence"/>
</dbReference>
<name>A0A0B7N5Q4_9FUNG</name>
<reference evidence="2 3" key="1">
    <citation type="submission" date="2014-09" db="EMBL/GenBank/DDBJ databases">
        <authorList>
            <person name="Ellenberger Sabrina"/>
        </authorList>
    </citation>
    <scope>NUCLEOTIDE SEQUENCE [LARGE SCALE GENOMIC DNA]</scope>
    <source>
        <strain evidence="2 3">CBS 412.66</strain>
    </source>
</reference>
<feature type="non-terminal residue" evidence="2">
    <location>
        <position position="1"/>
    </location>
</feature>
<evidence type="ECO:0000313" key="3">
    <source>
        <dbReference type="Proteomes" id="UP000054107"/>
    </source>
</evidence>
<accession>A0A0B7N5Q4</accession>
<dbReference type="AlphaFoldDB" id="A0A0B7N5Q4"/>
<evidence type="ECO:0000256" key="1">
    <source>
        <dbReference type="SAM" id="MobiDB-lite"/>
    </source>
</evidence>
<dbReference type="OrthoDB" id="5588333at2759"/>
<dbReference type="STRING" id="35722.A0A0B7N5Q4"/>
<feature type="compositionally biased region" description="Low complexity" evidence="1">
    <location>
        <begin position="114"/>
        <end position="125"/>
    </location>
</feature>
<gene>
    <name evidence="2" type="primary">PARPA_04041.1 scaffold 11061</name>
</gene>
<protein>
    <submittedName>
        <fullName evidence="2">Uncharacterized protein</fullName>
    </submittedName>
</protein>
<feature type="region of interest" description="Disordered" evidence="1">
    <location>
        <begin position="137"/>
        <end position="156"/>
    </location>
</feature>
<dbReference type="EMBL" id="LN723908">
    <property type="protein sequence ID" value="CEP10369.1"/>
    <property type="molecule type" value="Genomic_DNA"/>
</dbReference>
<keyword evidence="3" id="KW-1185">Reference proteome</keyword>
<feature type="compositionally biased region" description="Polar residues" evidence="1">
    <location>
        <begin position="143"/>
        <end position="156"/>
    </location>
</feature>
<sequence>LENVPSTGHHITSSAHCRDREYQGGSSVAESPRPPRLDAPPLRLPGAPGPLGRKRRRSLCGPPNSPAAKVRRTKGRPVQLCNRRIRDPMGPVFASVPEPNMAAGASVSPEDSQGTDPNGDTGGNTLAKRALVPVAGVDELDGTQDSTTDGDLSSGANDSMAIQEPDLEALHLAGLRSFITLNNPELEAPAGDLILHKRLQPSASNRTTQPYQYLFLLWTTTTGVDLNWFLVSDLINYLTAMFRDKGYMVSTLRTIKAAAFQFHDNAAQSEPPILIHRPTFRAVRAIPSATTTPLPKLQRTMSFLLAITCFLRPSDVQRIDRASMICQGAESLNFRVVTPKETRGHWRIIKPFHVCAHADPLLCPVLAVSAFLRHLTLLSRHDPEHERLLVNTKLPGQEVSSITFEQHYRRDQLATHDFSAAVLSYNGDPISVDQVLEDP</sequence>
<feature type="region of interest" description="Disordered" evidence="1">
    <location>
        <begin position="89"/>
        <end position="125"/>
    </location>
</feature>
<feature type="compositionally biased region" description="Polar residues" evidence="1">
    <location>
        <begin position="1"/>
        <end position="15"/>
    </location>
</feature>
<evidence type="ECO:0000313" key="2">
    <source>
        <dbReference type="EMBL" id="CEP10369.1"/>
    </source>
</evidence>
<feature type="region of interest" description="Disordered" evidence="1">
    <location>
        <begin position="1"/>
        <end position="76"/>
    </location>
</feature>